<dbReference type="Gene3D" id="1.20.1250.20">
    <property type="entry name" value="MFS general substrate transporter like domains"/>
    <property type="match status" value="2"/>
</dbReference>
<feature type="transmembrane region" description="Helical" evidence="4">
    <location>
        <begin position="286"/>
        <end position="304"/>
    </location>
</feature>
<dbReference type="InterPro" id="IPR020846">
    <property type="entry name" value="MFS_dom"/>
</dbReference>
<keyword evidence="1 4" id="KW-0812">Transmembrane</keyword>
<sequence length="403" mass="43265">MSNAQFSKPLIYMLIGSAIILALSLGVRHAFGLYLVPMSHEFGWGHNVFSLAIAMQNLIWGAVQPITGAFADKYGSKIVVAVGGALYALGLLLMAVSSTGLLLNLSVGLILGLALSATSFPVLLSAVGRAAPPEKRSLAMGIASAAGSFGQFIMLPSTLLLLQSVGWSGALIVSAILIVLIVPLAWMLKAPMYQNPNASSVSQPALGFKQVLVIAKNHKPFWFLALGFFVCGFQVVFIGIHLPSYLIDHGFNATTGTVFLALVGLFNIVGTYTAGWLGGHYSKPHLLMWLYGLRGIAIIVFLILPLSIWTIYAFGIIMGLLWLSTVPLTNGIVANMFGIKYLTMLSGIVFFTHQVGSFFGGWLGGLNHDLTGNYNVIWIVSIALSAFAVLVHFWVDEEHVIHD</sequence>
<feature type="transmembrane region" description="Helical" evidence="4">
    <location>
        <begin position="221"/>
        <end position="246"/>
    </location>
</feature>
<dbReference type="InterPro" id="IPR011701">
    <property type="entry name" value="MFS"/>
</dbReference>
<dbReference type="Pfam" id="PF07690">
    <property type="entry name" value="MFS_1"/>
    <property type="match status" value="1"/>
</dbReference>
<dbReference type="AlphaFoldDB" id="A0AB35M1B2"/>
<evidence type="ECO:0000313" key="6">
    <source>
        <dbReference type="EMBL" id="MDM1719287.1"/>
    </source>
</evidence>
<dbReference type="PANTHER" id="PTHR11360:SF284">
    <property type="entry name" value="EG:103B4.3 PROTEIN-RELATED"/>
    <property type="match status" value="1"/>
</dbReference>
<protein>
    <submittedName>
        <fullName evidence="6">MFS transporter</fullName>
    </submittedName>
</protein>
<evidence type="ECO:0000256" key="3">
    <source>
        <dbReference type="ARBA" id="ARBA00023136"/>
    </source>
</evidence>
<dbReference type="CDD" id="cd17355">
    <property type="entry name" value="MFS_YcxA_like"/>
    <property type="match status" value="1"/>
</dbReference>
<reference evidence="6" key="1">
    <citation type="submission" date="2020-06" db="EMBL/GenBank/DDBJ databases">
        <authorList>
            <person name="Dong N."/>
        </authorList>
    </citation>
    <scope>NUCLEOTIDE SEQUENCE</scope>
    <source>
        <strain evidence="6">DF49-4</strain>
    </source>
</reference>
<evidence type="ECO:0000259" key="5">
    <source>
        <dbReference type="PROSITE" id="PS50850"/>
    </source>
</evidence>
<feature type="transmembrane region" description="Helical" evidence="4">
    <location>
        <begin position="376"/>
        <end position="395"/>
    </location>
</feature>
<dbReference type="InterPro" id="IPR036259">
    <property type="entry name" value="MFS_trans_sf"/>
</dbReference>
<feature type="transmembrane region" description="Helical" evidence="4">
    <location>
        <begin position="258"/>
        <end position="279"/>
    </location>
</feature>
<feature type="domain" description="Major facilitator superfamily (MFS) profile" evidence="5">
    <location>
        <begin position="10"/>
        <end position="399"/>
    </location>
</feature>
<feature type="transmembrane region" description="Helical" evidence="4">
    <location>
        <begin position="341"/>
        <end position="364"/>
    </location>
</feature>
<accession>A0AB35M1B2</accession>
<comment type="caution">
    <text evidence="6">The sequence shown here is derived from an EMBL/GenBank/DDBJ whole genome shotgun (WGS) entry which is preliminary data.</text>
</comment>
<gene>
    <name evidence="6" type="ORF">HX110_09085</name>
</gene>
<dbReference type="GO" id="GO:0022857">
    <property type="term" value="F:transmembrane transporter activity"/>
    <property type="evidence" value="ECO:0007669"/>
    <property type="project" value="InterPro"/>
</dbReference>
<evidence type="ECO:0000256" key="2">
    <source>
        <dbReference type="ARBA" id="ARBA00022989"/>
    </source>
</evidence>
<feature type="transmembrane region" description="Helical" evidence="4">
    <location>
        <begin position="78"/>
        <end position="96"/>
    </location>
</feature>
<dbReference type="PROSITE" id="PS50850">
    <property type="entry name" value="MFS"/>
    <property type="match status" value="1"/>
</dbReference>
<feature type="transmembrane region" description="Helical" evidence="4">
    <location>
        <begin position="48"/>
        <end position="71"/>
    </location>
</feature>
<dbReference type="PANTHER" id="PTHR11360">
    <property type="entry name" value="MONOCARBOXYLATE TRANSPORTER"/>
    <property type="match status" value="1"/>
</dbReference>
<feature type="transmembrane region" description="Helical" evidence="4">
    <location>
        <begin position="310"/>
        <end position="329"/>
    </location>
</feature>
<reference evidence="6" key="2">
    <citation type="journal article" date="2022" name="Sci. Total Environ.">
        <title>Prevalence, transmission, and molecular epidemiology of tet(X)-positive bacteria among humans, animals, and environmental niches in China: An epidemiological, and genomic-based study.</title>
        <authorList>
            <person name="Dong N."/>
            <person name="Zeng Y."/>
            <person name="Cai C."/>
            <person name="Sun C."/>
            <person name="Lu J."/>
            <person name="Liu C."/>
            <person name="Zhou H."/>
            <person name="Sun Q."/>
            <person name="Shu L."/>
            <person name="Wang H."/>
            <person name="Wang Y."/>
            <person name="Wang S."/>
            <person name="Wu C."/>
            <person name="Chan E.W."/>
            <person name="Chen G."/>
            <person name="Shen Z."/>
            <person name="Chen S."/>
            <person name="Zhang R."/>
        </authorList>
    </citation>
    <scope>NUCLEOTIDE SEQUENCE</scope>
    <source>
        <strain evidence="6">DF49-4</strain>
    </source>
</reference>
<organism evidence="6 7">
    <name type="scientific">Acinetobacter towneri</name>
    <dbReference type="NCBI Taxonomy" id="202956"/>
    <lineage>
        <taxon>Bacteria</taxon>
        <taxon>Pseudomonadati</taxon>
        <taxon>Pseudomonadota</taxon>
        <taxon>Gammaproteobacteria</taxon>
        <taxon>Moraxellales</taxon>
        <taxon>Moraxellaceae</taxon>
        <taxon>Acinetobacter</taxon>
    </lineage>
</organism>
<evidence type="ECO:0000256" key="1">
    <source>
        <dbReference type="ARBA" id="ARBA00022692"/>
    </source>
</evidence>
<proteinExistence type="predicted"/>
<dbReference type="RefSeq" id="WP_286381259.1">
    <property type="nucleotide sequence ID" value="NZ_JACANG010000015.1"/>
</dbReference>
<dbReference type="InterPro" id="IPR050327">
    <property type="entry name" value="Proton-linked_MCT"/>
</dbReference>
<feature type="transmembrane region" description="Helical" evidence="4">
    <location>
        <begin position="138"/>
        <end position="161"/>
    </location>
</feature>
<feature type="transmembrane region" description="Helical" evidence="4">
    <location>
        <begin position="167"/>
        <end position="188"/>
    </location>
</feature>
<evidence type="ECO:0000256" key="4">
    <source>
        <dbReference type="SAM" id="Phobius"/>
    </source>
</evidence>
<dbReference type="SUPFAM" id="SSF103473">
    <property type="entry name" value="MFS general substrate transporter"/>
    <property type="match status" value="1"/>
</dbReference>
<dbReference type="EMBL" id="JACANG010000015">
    <property type="protein sequence ID" value="MDM1719287.1"/>
    <property type="molecule type" value="Genomic_DNA"/>
</dbReference>
<keyword evidence="2 4" id="KW-1133">Transmembrane helix</keyword>
<evidence type="ECO:0000313" key="7">
    <source>
        <dbReference type="Proteomes" id="UP001174419"/>
    </source>
</evidence>
<feature type="transmembrane region" description="Helical" evidence="4">
    <location>
        <begin position="12"/>
        <end position="36"/>
    </location>
</feature>
<feature type="transmembrane region" description="Helical" evidence="4">
    <location>
        <begin position="102"/>
        <end position="126"/>
    </location>
</feature>
<name>A0AB35M1B2_9GAMM</name>
<keyword evidence="3 4" id="KW-0472">Membrane</keyword>
<dbReference type="Proteomes" id="UP001174419">
    <property type="component" value="Unassembled WGS sequence"/>
</dbReference>